<dbReference type="EnsemblPlants" id="Ma06_t36760.1">
    <property type="protein sequence ID" value="Ma06_p36760.1"/>
    <property type="gene ID" value="Ma06_g36760"/>
</dbReference>
<evidence type="ECO:0000259" key="2">
    <source>
        <dbReference type="SMART" id="SM01054"/>
    </source>
</evidence>
<dbReference type="PANTHER" id="PTHR33349:SF41">
    <property type="entry name" value="EMB|CAB62594.1"/>
    <property type="match status" value="1"/>
</dbReference>
<name>A0A804JPJ4_MUSAM</name>
<accession>A0A804JPJ4</accession>
<dbReference type="SMART" id="SM01054">
    <property type="entry name" value="CaM_binding"/>
    <property type="match status" value="1"/>
</dbReference>
<dbReference type="GO" id="GO:0005516">
    <property type="term" value="F:calmodulin binding"/>
    <property type="evidence" value="ECO:0007669"/>
    <property type="project" value="InterPro"/>
</dbReference>
<reference evidence="4" key="2">
    <citation type="submission" date="2021-05" db="UniProtKB">
        <authorList>
            <consortium name="EnsemblPlants"/>
        </authorList>
    </citation>
    <scope>IDENTIFICATION</scope>
    <source>
        <strain evidence="4">subsp. malaccensis</strain>
    </source>
</reference>
<evidence type="ECO:0000313" key="4">
    <source>
        <dbReference type="EnsemblPlants" id="Ma06_p36760.1"/>
    </source>
</evidence>
<dbReference type="EMBL" id="HG996471">
    <property type="protein sequence ID" value="CAG1848496.1"/>
    <property type="molecule type" value="Genomic_DNA"/>
</dbReference>
<proteinExistence type="predicted"/>
<keyword evidence="5" id="KW-1185">Reference proteome</keyword>
<dbReference type="OrthoDB" id="767637at2759"/>
<evidence type="ECO:0000256" key="1">
    <source>
        <dbReference type="SAM" id="MobiDB-lite"/>
    </source>
</evidence>
<protein>
    <submittedName>
        <fullName evidence="3">(wild Malaysian banana) hypothetical protein</fullName>
    </submittedName>
</protein>
<dbReference type="PANTHER" id="PTHR33349">
    <property type="entry name" value="EMB|CAB62594.1"/>
    <property type="match status" value="1"/>
</dbReference>
<dbReference type="AlphaFoldDB" id="A0A804JPJ4"/>
<organism evidence="4 5">
    <name type="scientific">Musa acuminata subsp. malaccensis</name>
    <name type="common">Wild banana</name>
    <name type="synonym">Musa malaccensis</name>
    <dbReference type="NCBI Taxonomy" id="214687"/>
    <lineage>
        <taxon>Eukaryota</taxon>
        <taxon>Viridiplantae</taxon>
        <taxon>Streptophyta</taxon>
        <taxon>Embryophyta</taxon>
        <taxon>Tracheophyta</taxon>
        <taxon>Spermatophyta</taxon>
        <taxon>Magnoliopsida</taxon>
        <taxon>Liliopsida</taxon>
        <taxon>Zingiberales</taxon>
        <taxon>Musaceae</taxon>
        <taxon>Musa</taxon>
    </lineage>
</organism>
<evidence type="ECO:0000313" key="5">
    <source>
        <dbReference type="Proteomes" id="UP000012960"/>
    </source>
</evidence>
<feature type="region of interest" description="Disordered" evidence="1">
    <location>
        <begin position="593"/>
        <end position="630"/>
    </location>
</feature>
<dbReference type="InParanoid" id="A0A804JPJ4"/>
<dbReference type="Proteomes" id="UP000012960">
    <property type="component" value="Unplaced"/>
</dbReference>
<feature type="compositionally biased region" description="Polar residues" evidence="1">
    <location>
        <begin position="610"/>
        <end position="620"/>
    </location>
</feature>
<dbReference type="InterPro" id="IPR012417">
    <property type="entry name" value="CaM-bd_dom_pln"/>
</dbReference>
<gene>
    <name evidence="3" type="ORF">GSMUA_182910.1</name>
</gene>
<evidence type="ECO:0000313" key="3">
    <source>
        <dbReference type="EMBL" id="CAG1848496.1"/>
    </source>
</evidence>
<dbReference type="Gramene" id="Ma06_t36760.1">
    <property type="protein sequence ID" value="Ma06_p36760.1"/>
    <property type="gene ID" value="Ma06_g36760"/>
</dbReference>
<sequence>MSQVTEFSSVIPEVVKPKRAEWTTATVETDSITTPYPLNTDGKILSRYLRPSTGSCHDFCKYGLKHEYEEKKRHHFFLGASTNSQMPDGEHNQSHFMTVNQRKHKSELKPRTTNTKDELTDKTRLSEQMDLPPEMIIRTSSSLTNLAAGFVHESSSLKHISTVHDRENNASFELSAANQNEKLSEEFMDVASDEHESRRLFCESAITKLDRPTLQNGVAVEQCIPITKVEGSSEEPVSIKFMISSTIQENFASSEHKAEKATEGSSLEQISMELRIASPIVDDIAFAEYQMANGVDESSNKSMNIGVKALPGSSEGPSSLKLLNHKSKASAKCRPAYRAEALPKEALSMKLKTPPSQKSSTSTMNTPIDQAGFAKKQIQVRSSRIGDKTKRELNMLKRNEETGGSNGHKVIKEEQCDIAVGPKCVKKNFAARKTMKSIRLESEQEHPSCFKSNILSATPRVMKKATLPPSKSLVDRSFVGGTSLKLKVLVKSSPASISSTGLFDPRYREKIIKVGDKSNGGKEKAFESLSTLPSTKSRLSRVSSMKLRKYRKVIPSFTTNYQAKAGNFGLKDKTIRAFEPNLEKIDLKALRQKLRKHRSHPDRNEELKESGSQLGGSSETVLHRGASQRTYRDVCESEIKSAPERNTGINSEYKIGTSRKSNFSRSKMVNLQPENNNNPPRRLRFRQVQTVGDNRKAKEIATESFRNRMESDGVGPSASLSDAINVVLRHQDVNDKKDTQGLFNNVIEETASKLVESRKSKVKALVGAFETIISLQESKVAPLVAVP</sequence>
<reference evidence="3" key="1">
    <citation type="submission" date="2021-03" db="EMBL/GenBank/DDBJ databases">
        <authorList>
            <consortium name="Genoscope - CEA"/>
            <person name="William W."/>
        </authorList>
    </citation>
    <scope>NUCLEOTIDE SEQUENCE</scope>
    <source>
        <strain evidence="3">Doubled-haploid Pahang</strain>
    </source>
</reference>
<dbReference type="Pfam" id="PF07839">
    <property type="entry name" value="CaM_binding"/>
    <property type="match status" value="1"/>
</dbReference>
<feature type="domain" description="Calmodulin-binding" evidence="2">
    <location>
        <begin position="657"/>
        <end position="774"/>
    </location>
</feature>